<gene>
    <name evidence="2" type="ORF">PHMEG_00035317</name>
</gene>
<evidence type="ECO:0000313" key="2">
    <source>
        <dbReference type="EMBL" id="OWY94839.1"/>
    </source>
</evidence>
<feature type="compositionally biased region" description="Acidic residues" evidence="1">
    <location>
        <begin position="244"/>
        <end position="260"/>
    </location>
</feature>
<accession>A0A225URR1</accession>
<name>A0A225URR1_9STRA</name>
<dbReference type="OrthoDB" id="89715at2759"/>
<feature type="region of interest" description="Disordered" evidence="1">
    <location>
        <begin position="243"/>
        <end position="279"/>
    </location>
</feature>
<keyword evidence="3" id="KW-1185">Reference proteome</keyword>
<dbReference type="EMBL" id="NBNE01013755">
    <property type="protein sequence ID" value="OWY94839.1"/>
    <property type="molecule type" value="Genomic_DNA"/>
</dbReference>
<protein>
    <submittedName>
        <fullName evidence="2">Uncharacterized protein</fullName>
    </submittedName>
</protein>
<comment type="caution">
    <text evidence="2">The sequence shown here is derived from an EMBL/GenBank/DDBJ whole genome shotgun (WGS) entry which is preliminary data.</text>
</comment>
<dbReference type="AlphaFoldDB" id="A0A225URR1"/>
<proteinExistence type="predicted"/>
<reference evidence="3" key="1">
    <citation type="submission" date="2017-03" db="EMBL/GenBank/DDBJ databases">
        <title>Phytopthora megakarya and P. palmivora, two closely related causual agents of cacao black pod achieved similar genome size and gene model numbers by different mechanisms.</title>
        <authorList>
            <person name="Ali S."/>
            <person name="Shao J."/>
            <person name="Larry D.J."/>
            <person name="Kronmiller B."/>
            <person name="Shen D."/>
            <person name="Strem M.D."/>
            <person name="Melnick R.L."/>
            <person name="Guiltinan M.J."/>
            <person name="Tyler B.M."/>
            <person name="Meinhardt L.W."/>
            <person name="Bailey B.A."/>
        </authorList>
    </citation>
    <scope>NUCLEOTIDE SEQUENCE [LARGE SCALE GENOMIC DNA]</scope>
    <source>
        <strain evidence="3">zdho120</strain>
    </source>
</reference>
<dbReference type="Proteomes" id="UP000198211">
    <property type="component" value="Unassembled WGS sequence"/>
</dbReference>
<feature type="compositionally biased region" description="Polar residues" evidence="1">
    <location>
        <begin position="261"/>
        <end position="272"/>
    </location>
</feature>
<organism evidence="2 3">
    <name type="scientific">Phytophthora megakarya</name>
    <dbReference type="NCBI Taxonomy" id="4795"/>
    <lineage>
        <taxon>Eukaryota</taxon>
        <taxon>Sar</taxon>
        <taxon>Stramenopiles</taxon>
        <taxon>Oomycota</taxon>
        <taxon>Peronosporomycetes</taxon>
        <taxon>Peronosporales</taxon>
        <taxon>Peronosporaceae</taxon>
        <taxon>Phytophthora</taxon>
    </lineage>
</organism>
<sequence>MDPDHPWRKAMDLWPEHVCLFDTTDSQLDSHISQRADYPERLCGVWRRLRGYGTEKQAVMSFATYERKHWVSPEAVKRFLSRLAARLSTIKDADERRKFKLALERLKKVWFTYSKERADRADKLRTFLPEKVESRHHTTLPIETLLDPTLPFYTIENLMWVPSSADWCAEASLVDKSEPWHVDWLTCPEQHPYNTVYVPCNAHVPFFLPANSTVEVLGPQIVPDSSLEPADIDSSWDRAFRAADEDEEMEEGEVAEDDADSTATMDLNQDSAGDTPVDPQDAAAEAALILLFAESSPPSMSGVVAEI</sequence>
<evidence type="ECO:0000313" key="3">
    <source>
        <dbReference type="Proteomes" id="UP000198211"/>
    </source>
</evidence>
<evidence type="ECO:0000256" key="1">
    <source>
        <dbReference type="SAM" id="MobiDB-lite"/>
    </source>
</evidence>